<keyword evidence="4" id="KW-1185">Reference proteome</keyword>
<dbReference type="NCBIfam" id="NF042935">
    <property type="entry name" value="SCO6880_fam"/>
    <property type="match status" value="1"/>
</dbReference>
<gene>
    <name evidence="3" type="ORF">HF519_17335</name>
</gene>
<keyword evidence="2" id="KW-1133">Transmembrane helix</keyword>
<dbReference type="Proteomes" id="UP000586918">
    <property type="component" value="Unassembled WGS sequence"/>
</dbReference>
<evidence type="ECO:0000313" key="4">
    <source>
        <dbReference type="Proteomes" id="UP000586918"/>
    </source>
</evidence>
<dbReference type="RefSeq" id="WP_169414005.1">
    <property type="nucleotide sequence ID" value="NZ_JAAXKZ010000064.1"/>
</dbReference>
<evidence type="ECO:0000313" key="3">
    <source>
        <dbReference type="EMBL" id="NMH93303.1"/>
    </source>
</evidence>
<keyword evidence="2" id="KW-0812">Transmembrane</keyword>
<comment type="caution">
    <text evidence="3">The sequence shown here is derived from an EMBL/GenBank/DDBJ whole genome shotgun (WGS) entry which is preliminary data.</text>
</comment>
<evidence type="ECO:0008006" key="5">
    <source>
        <dbReference type="Google" id="ProtNLM"/>
    </source>
</evidence>
<feature type="transmembrane region" description="Helical" evidence="2">
    <location>
        <begin position="50"/>
        <end position="71"/>
    </location>
</feature>
<evidence type="ECO:0000256" key="1">
    <source>
        <dbReference type="SAM" id="MobiDB-lite"/>
    </source>
</evidence>
<reference evidence="3 4" key="1">
    <citation type="submission" date="2020-04" db="EMBL/GenBank/DDBJ databases">
        <authorList>
            <person name="Klaysubun C."/>
            <person name="Duangmal K."/>
            <person name="Lipun K."/>
        </authorList>
    </citation>
    <scope>NUCLEOTIDE SEQUENCE [LARGE SCALE GENOMIC DNA]</scope>
    <source>
        <strain evidence="3 4">DSM 45300</strain>
    </source>
</reference>
<proteinExistence type="predicted"/>
<evidence type="ECO:0000256" key="2">
    <source>
        <dbReference type="SAM" id="Phobius"/>
    </source>
</evidence>
<sequence length="488" mass="51847">MTAQPEQPRLYGHWRPERGWGLGALSTGQTLGVFGAVLVPVLAASIVPRLALPLAGAAAVLIVGLVLRISGHTAADVLLRRARFGVARARGWTEFSAGVLSDHPPGHELPGVLAPLVPLDTDDGRGGRQALIWDRRAGTLSAVLRCAPVGLDLADTGCADEWVAGWGAWLADLGHRPIVRQVAVTVSTTSGLPTTAGYLARRVRPDAPEAARRTMSELLRQAPAAAETATHVTVTLDPSRAVPRPDDLLDGVAEVTRRLPGLEAGLAGCGVAVLDREPVADLTARVRAAFDPAARGEILDADDAERLLDWAEAAPVGAREEWGEYRHDSGLSVSWALQEAPRQAVTARVLVPLMAPGPFPRRVTWVYLPYPADAAAAQAEREVTAGHVRLGWAQRTRRDETHRDRDDRDRAEQAAREEAEGAGLGRFTLYVTTTVEDPALLPAAVADVEQRGGAARLRLRRLWGAQAVGFAATLGLGVDPGGLAGRAR</sequence>
<dbReference type="EMBL" id="JAAXKZ010000064">
    <property type="protein sequence ID" value="NMH93303.1"/>
    <property type="molecule type" value="Genomic_DNA"/>
</dbReference>
<dbReference type="InterPro" id="IPR049978">
    <property type="entry name" value="SCO6880-like"/>
</dbReference>
<feature type="region of interest" description="Disordered" evidence="1">
    <location>
        <begin position="395"/>
        <end position="419"/>
    </location>
</feature>
<dbReference type="AlphaFoldDB" id="A0A848DL87"/>
<feature type="compositionally biased region" description="Basic and acidic residues" evidence="1">
    <location>
        <begin position="396"/>
        <end position="419"/>
    </location>
</feature>
<name>A0A848DL87_9PSEU</name>
<feature type="transmembrane region" description="Helical" evidence="2">
    <location>
        <begin position="20"/>
        <end position="43"/>
    </location>
</feature>
<accession>A0A848DL87</accession>
<protein>
    <recommendedName>
        <fullName evidence="5">Type VII secretion protein EccE</fullName>
    </recommendedName>
</protein>
<keyword evidence="2" id="KW-0472">Membrane</keyword>
<organism evidence="3 4">
    <name type="scientific">Pseudonocardia bannensis</name>
    <dbReference type="NCBI Taxonomy" id="630973"/>
    <lineage>
        <taxon>Bacteria</taxon>
        <taxon>Bacillati</taxon>
        <taxon>Actinomycetota</taxon>
        <taxon>Actinomycetes</taxon>
        <taxon>Pseudonocardiales</taxon>
        <taxon>Pseudonocardiaceae</taxon>
        <taxon>Pseudonocardia</taxon>
    </lineage>
</organism>